<dbReference type="AlphaFoldDB" id="A0A8S3QMD1"/>
<dbReference type="SUPFAM" id="SSF63829">
    <property type="entry name" value="Calcium-dependent phosphotriesterase"/>
    <property type="match status" value="1"/>
</dbReference>
<comment type="caution">
    <text evidence="1">The sequence shown here is derived from an EMBL/GenBank/DDBJ whole genome shotgun (WGS) entry which is preliminary data.</text>
</comment>
<proteinExistence type="predicted"/>
<dbReference type="Proteomes" id="UP000683360">
    <property type="component" value="Unassembled WGS sequence"/>
</dbReference>
<organism evidence="1 2">
    <name type="scientific">Mytilus edulis</name>
    <name type="common">Blue mussel</name>
    <dbReference type="NCBI Taxonomy" id="6550"/>
    <lineage>
        <taxon>Eukaryota</taxon>
        <taxon>Metazoa</taxon>
        <taxon>Spiralia</taxon>
        <taxon>Lophotrochozoa</taxon>
        <taxon>Mollusca</taxon>
        <taxon>Bivalvia</taxon>
        <taxon>Autobranchia</taxon>
        <taxon>Pteriomorphia</taxon>
        <taxon>Mytilida</taxon>
        <taxon>Mytiloidea</taxon>
        <taxon>Mytilidae</taxon>
        <taxon>Mytilinae</taxon>
        <taxon>Mytilus</taxon>
    </lineage>
</organism>
<evidence type="ECO:0000313" key="1">
    <source>
        <dbReference type="EMBL" id="CAG2194801.1"/>
    </source>
</evidence>
<dbReference type="InterPro" id="IPR011042">
    <property type="entry name" value="6-blade_b-propeller_TolB-like"/>
</dbReference>
<keyword evidence="2" id="KW-1185">Reference proteome</keyword>
<sequence>MENETVNKTIILHKICCGLSFSNNSLVVGLRHDEIHIVDLEGNTLKSIHVQSKSNLYHLVYLDNRVIYSDIVGRTVSCVDESGTQIWEYTHDLAVPRGLCSDTYGNIIIVDYCSVIVISKDGKDSKTLLGREEGLEQMNYICFENDESYGIVCDSKGFTLTKFNLTYE</sequence>
<gene>
    <name evidence="1" type="ORF">MEDL_9803</name>
</gene>
<dbReference type="EMBL" id="CAJPWZ010000497">
    <property type="protein sequence ID" value="CAG2194801.1"/>
    <property type="molecule type" value="Genomic_DNA"/>
</dbReference>
<dbReference type="Gene3D" id="2.120.10.30">
    <property type="entry name" value="TolB, C-terminal domain"/>
    <property type="match status" value="1"/>
</dbReference>
<evidence type="ECO:0000313" key="2">
    <source>
        <dbReference type="Proteomes" id="UP000683360"/>
    </source>
</evidence>
<protein>
    <submittedName>
        <fullName evidence="1">Uncharacterized protein</fullName>
    </submittedName>
</protein>
<name>A0A8S3QMD1_MYTED</name>
<dbReference type="OrthoDB" id="10020332at2759"/>
<accession>A0A8S3QMD1</accession>
<reference evidence="1" key="1">
    <citation type="submission" date="2021-03" db="EMBL/GenBank/DDBJ databases">
        <authorList>
            <person name="Bekaert M."/>
        </authorList>
    </citation>
    <scope>NUCLEOTIDE SEQUENCE</scope>
</reference>